<dbReference type="InterPro" id="IPR004175">
    <property type="entry name" value="RNA_CPDase"/>
</dbReference>
<comment type="caution">
    <text evidence="3">The sequence shown here is derived from an EMBL/GenBank/DDBJ whole genome shotgun (WGS) entry which is preliminary data.</text>
</comment>
<dbReference type="EC" id="3.1.4.58" evidence="2"/>
<dbReference type="EMBL" id="JAJMLW010000002">
    <property type="protein sequence ID" value="MCI2242163.1"/>
    <property type="molecule type" value="Genomic_DNA"/>
</dbReference>
<organism evidence="3 4">
    <name type="scientific">Adlercreutzia faecimuris</name>
    <dbReference type="NCBI Taxonomy" id="2897341"/>
    <lineage>
        <taxon>Bacteria</taxon>
        <taxon>Bacillati</taxon>
        <taxon>Actinomycetota</taxon>
        <taxon>Coriobacteriia</taxon>
        <taxon>Eggerthellales</taxon>
        <taxon>Eggerthellaceae</taxon>
        <taxon>Adlercreutzia</taxon>
    </lineage>
</organism>
<dbReference type="PANTHER" id="PTHR35561:SF1">
    <property type="entry name" value="RNA 2',3'-CYCLIC PHOSPHODIESTERASE"/>
    <property type="match status" value="1"/>
</dbReference>
<evidence type="ECO:0000313" key="3">
    <source>
        <dbReference type="EMBL" id="MCI2242163.1"/>
    </source>
</evidence>
<dbReference type="HAMAP" id="MF_01940">
    <property type="entry name" value="RNA_CPDase"/>
    <property type="match status" value="1"/>
</dbReference>
<keyword evidence="4" id="KW-1185">Reference proteome</keyword>
<comment type="catalytic activity">
    <reaction evidence="2">
        <text>a 3'-end 2',3'-cyclophospho-ribonucleotide-RNA + H2O = a 3'-end 2'-phospho-ribonucleotide-RNA + H(+)</text>
        <dbReference type="Rhea" id="RHEA:11828"/>
        <dbReference type="Rhea" id="RHEA-COMP:10464"/>
        <dbReference type="Rhea" id="RHEA-COMP:17353"/>
        <dbReference type="ChEBI" id="CHEBI:15377"/>
        <dbReference type="ChEBI" id="CHEBI:15378"/>
        <dbReference type="ChEBI" id="CHEBI:83064"/>
        <dbReference type="ChEBI" id="CHEBI:173113"/>
        <dbReference type="EC" id="3.1.4.58"/>
    </reaction>
</comment>
<dbReference type="RefSeq" id="WP_242165104.1">
    <property type="nucleotide sequence ID" value="NZ_JAJMLW010000002.1"/>
</dbReference>
<feature type="short sequence motif" description="HXTX 1" evidence="2">
    <location>
        <begin position="39"/>
        <end position="42"/>
    </location>
</feature>
<dbReference type="PANTHER" id="PTHR35561">
    <property type="entry name" value="RNA 2',3'-CYCLIC PHOSPHODIESTERASE"/>
    <property type="match status" value="1"/>
</dbReference>
<feature type="active site" description="Proton donor" evidence="2">
    <location>
        <position position="39"/>
    </location>
</feature>
<name>A0ABS9WH23_9ACTN</name>
<protein>
    <recommendedName>
        <fullName evidence="2">RNA 2',3'-cyclic phosphodiesterase</fullName>
        <shortName evidence="2">RNA 2',3'-CPDase</shortName>
        <ecNumber evidence="2">3.1.4.58</ecNumber>
    </recommendedName>
</protein>
<comment type="function">
    <text evidence="2">Hydrolyzes RNA 2',3'-cyclic phosphodiester to an RNA 2'-phosphomonoester.</text>
</comment>
<feature type="short sequence motif" description="HXTX 2" evidence="2">
    <location>
        <begin position="124"/>
        <end position="127"/>
    </location>
</feature>
<evidence type="ECO:0000256" key="1">
    <source>
        <dbReference type="ARBA" id="ARBA00022801"/>
    </source>
</evidence>
<gene>
    <name evidence="3" type="primary">thpR</name>
    <name evidence="3" type="ORF">LPT13_07340</name>
</gene>
<sequence>MRTFIALEPPAAFADEAAGVARTLSRAVEGRFLPRESYHLTLAFLGEVDDAGAARAMDALDEACAGRGPVPLRPEGLGKFGRASDATLWLGIADDPALTGLAAAVRDALAARGLPFDEHPFRPHLTLARRARIPRAALPPLAFPAPAVATRVALLKSTLSREGAEYKPLSVVSLR</sequence>
<accession>A0ABS9WH23</accession>
<dbReference type="Pfam" id="PF13563">
    <property type="entry name" value="2_5_RNA_ligase2"/>
    <property type="match status" value="1"/>
</dbReference>
<evidence type="ECO:0000313" key="4">
    <source>
        <dbReference type="Proteomes" id="UP001430755"/>
    </source>
</evidence>
<keyword evidence="1 2" id="KW-0378">Hydrolase</keyword>
<dbReference type="Proteomes" id="UP001430755">
    <property type="component" value="Unassembled WGS sequence"/>
</dbReference>
<dbReference type="NCBIfam" id="TIGR02258">
    <property type="entry name" value="2_5_ligase"/>
    <property type="match status" value="1"/>
</dbReference>
<feature type="active site" description="Proton acceptor" evidence="2">
    <location>
        <position position="124"/>
    </location>
</feature>
<proteinExistence type="inferred from homology"/>
<reference evidence="3" key="1">
    <citation type="submission" date="2021-11" db="EMBL/GenBank/DDBJ databases">
        <title>A Novel Adlercreutzia Species, isolated from a Allomyrina dichotoma larva feces.</title>
        <authorList>
            <person name="Suh M.K."/>
        </authorList>
    </citation>
    <scope>NUCLEOTIDE SEQUENCE</scope>
    <source>
        <strain evidence="3">JBNU-10</strain>
    </source>
</reference>
<comment type="similarity">
    <text evidence="2">Belongs to the 2H phosphoesterase superfamily. ThpR family.</text>
</comment>
<evidence type="ECO:0000256" key="2">
    <source>
        <dbReference type="HAMAP-Rule" id="MF_01940"/>
    </source>
</evidence>